<dbReference type="AlphaFoldDB" id="A0A7D5JXH5"/>
<feature type="domain" description="PASTA" evidence="10">
    <location>
        <begin position="720"/>
        <end position="785"/>
    </location>
</feature>
<dbReference type="InterPro" id="IPR023346">
    <property type="entry name" value="Lysozyme-like_dom_sf"/>
</dbReference>
<dbReference type="PANTHER" id="PTHR32282">
    <property type="entry name" value="BINDING PROTEIN TRANSPEPTIDASE, PUTATIVE-RELATED"/>
    <property type="match status" value="1"/>
</dbReference>
<accession>A0A7D5JXH5</accession>
<dbReference type="GO" id="GO:0008658">
    <property type="term" value="F:penicillin binding"/>
    <property type="evidence" value="ECO:0007669"/>
    <property type="project" value="InterPro"/>
</dbReference>
<dbReference type="Gene3D" id="1.10.3810.10">
    <property type="entry name" value="Biosynthetic peptidoglycan transglycosylase-like"/>
    <property type="match status" value="1"/>
</dbReference>
<dbReference type="PROSITE" id="PS51178">
    <property type="entry name" value="PASTA"/>
    <property type="match status" value="2"/>
</dbReference>
<dbReference type="RefSeq" id="WP_178010623.1">
    <property type="nucleotide sequence ID" value="NZ_CP058316.1"/>
</dbReference>
<dbReference type="Pfam" id="PF03793">
    <property type="entry name" value="PASTA"/>
    <property type="match status" value="2"/>
</dbReference>
<dbReference type="Gene3D" id="3.30.10.20">
    <property type="match status" value="2"/>
</dbReference>
<dbReference type="InterPro" id="IPR050396">
    <property type="entry name" value="Glycosyltr_51/Transpeptidase"/>
</dbReference>
<dbReference type="Pfam" id="PF00912">
    <property type="entry name" value="Transgly"/>
    <property type="match status" value="1"/>
</dbReference>
<dbReference type="Proteomes" id="UP000509638">
    <property type="component" value="Chromosome"/>
</dbReference>
<feature type="domain" description="PASTA" evidence="10">
    <location>
        <begin position="788"/>
        <end position="851"/>
    </location>
</feature>
<dbReference type="InterPro" id="IPR001460">
    <property type="entry name" value="PCN-bd_Tpept"/>
</dbReference>
<evidence type="ECO:0000256" key="5">
    <source>
        <dbReference type="ARBA" id="ARBA00022801"/>
    </source>
</evidence>
<dbReference type="SUPFAM" id="SSF53955">
    <property type="entry name" value="Lysozyme-like"/>
    <property type="match status" value="1"/>
</dbReference>
<sequence>MPHKKRTATGVLGGLAGLVGLSAVAGVLVTATVTPAIAVSGYAASSAIDVFDNMPSYLEVDELMLPTEFYRKDSDGNDVLMTQFYDQNRIPVTWEEVSPVMYDAIISSEDKNYYTHGGVDLLGTASAVFGNLRGGDTRGGSSITQQYVKNVLQQACEKEAKSQEEVEACFRSTTVASGTDGVERKLQEMRYAIQLEKRYPKNEILLGYLNIAHFGGTVYGIGAAAQYYFGTSAANLTVGQAAAIAGMVQEPNSYRLDRPDSESNGAANGYALTKERQTYVLNRMFSDGKITQEERDAAVAEPITPNIQVRAQGCQLATGVEFFCEYVTSVVLSDPAFGETIEERQQNLRRGGMKIYTTVDPDLQNAALEAMSVVPATDDRLNLGSSAVQVEVGTGRVLSMVQNRPFSPNGSEDGTSTAVNYNVREINGGGIGHPAGSTYKVFSVVNWLEQGHSVNEVINGRVGTKRVQTCDGNTMPVRASNDQRPGSVGNFQANSGYSGTIRKFTEDSLNSGFLAMAERISICSTNQVAMKLGVMRGDGTPLDQVPEGSQLSPNQPYNVLGDAAVAPIDMAQAYAAIAGQGTLCQSKAIDRAVNSAGEELQLQHSCSQAISAPVANTTAYALEGVMNATGQGARIYDGVPVFGKTGIHEYEHTWMDGASTKVATVVWVGNVDGFVELNDYRVNGWRLDQIRNAIWPKMQGAANAKYGGDRFPGPDQNLAKNTLTELPNVVGQNVDEARGTLEAAGFSVNVADATNSSEPEGRIVSQDPGAGRVAGGSTVTITPSNGQGASVPAVTGNPEEAERQLRSAGFTNIDTSCTERESADQPTVTGTDPAAGSAVGRGTQITIQYAAKDC</sequence>
<dbReference type="InterPro" id="IPR012338">
    <property type="entry name" value="Beta-lactam/transpept-like"/>
</dbReference>
<evidence type="ECO:0000313" key="11">
    <source>
        <dbReference type="EMBL" id="QLD11023.1"/>
    </source>
</evidence>
<evidence type="ECO:0000256" key="1">
    <source>
        <dbReference type="ARBA" id="ARBA00022645"/>
    </source>
</evidence>
<keyword evidence="1" id="KW-0121">Carboxypeptidase</keyword>
<dbReference type="SMART" id="SM00740">
    <property type="entry name" value="PASTA"/>
    <property type="match status" value="2"/>
</dbReference>
<dbReference type="GO" id="GO:0009252">
    <property type="term" value="P:peptidoglycan biosynthetic process"/>
    <property type="evidence" value="ECO:0007669"/>
    <property type="project" value="TreeGrafter"/>
</dbReference>
<evidence type="ECO:0000256" key="2">
    <source>
        <dbReference type="ARBA" id="ARBA00022670"/>
    </source>
</evidence>
<dbReference type="SUPFAM" id="SSF56601">
    <property type="entry name" value="beta-lactamase/transpeptidase-like"/>
    <property type="match status" value="1"/>
</dbReference>
<reference evidence="11 12" key="1">
    <citation type="submission" date="2020-06" db="EMBL/GenBank/DDBJ databases">
        <authorList>
            <person name="Jo H."/>
        </authorList>
    </citation>
    <scope>NUCLEOTIDE SEQUENCE [LARGE SCALE GENOMIC DNA]</scope>
    <source>
        <strain evidence="11 12">I46</strain>
    </source>
</reference>
<evidence type="ECO:0000259" key="10">
    <source>
        <dbReference type="PROSITE" id="PS51178"/>
    </source>
</evidence>
<dbReference type="GO" id="GO:0006508">
    <property type="term" value="P:proteolysis"/>
    <property type="evidence" value="ECO:0007669"/>
    <property type="project" value="UniProtKB-KW"/>
</dbReference>
<keyword evidence="4" id="KW-0808">Transferase</keyword>
<evidence type="ECO:0000313" key="12">
    <source>
        <dbReference type="Proteomes" id="UP000509638"/>
    </source>
</evidence>
<dbReference type="Pfam" id="PF00905">
    <property type="entry name" value="Transpeptidase"/>
    <property type="match status" value="1"/>
</dbReference>
<evidence type="ECO:0000256" key="6">
    <source>
        <dbReference type="ARBA" id="ARBA00023268"/>
    </source>
</evidence>
<protein>
    <submittedName>
        <fullName evidence="11">Transglycosylase domain-containing protein</fullName>
    </submittedName>
</protein>
<organism evidence="11 12">
    <name type="scientific">Microbacterium oleivorans</name>
    <dbReference type="NCBI Taxonomy" id="273677"/>
    <lineage>
        <taxon>Bacteria</taxon>
        <taxon>Bacillati</taxon>
        <taxon>Actinomycetota</taxon>
        <taxon>Actinomycetes</taxon>
        <taxon>Micrococcales</taxon>
        <taxon>Microbacteriaceae</taxon>
        <taxon>Microbacterium</taxon>
    </lineage>
</organism>
<evidence type="ECO:0000256" key="4">
    <source>
        <dbReference type="ARBA" id="ARBA00022679"/>
    </source>
</evidence>
<dbReference type="InterPro" id="IPR005543">
    <property type="entry name" value="PASTA_dom"/>
</dbReference>
<dbReference type="InterPro" id="IPR001264">
    <property type="entry name" value="Glyco_trans_51"/>
</dbReference>
<comment type="catalytic activity">
    <reaction evidence="8">
        <text>[GlcNAc-(1-&gt;4)-Mur2Ac(oyl-L-Ala-gamma-D-Glu-L-Lys-D-Ala-D-Ala)](n)-di-trans,octa-cis-undecaprenyl diphosphate + beta-D-GlcNAc-(1-&gt;4)-Mur2Ac(oyl-L-Ala-gamma-D-Glu-L-Lys-D-Ala-D-Ala)-di-trans,octa-cis-undecaprenyl diphosphate = [GlcNAc-(1-&gt;4)-Mur2Ac(oyl-L-Ala-gamma-D-Glu-L-Lys-D-Ala-D-Ala)](n+1)-di-trans,octa-cis-undecaprenyl diphosphate + di-trans,octa-cis-undecaprenyl diphosphate + H(+)</text>
        <dbReference type="Rhea" id="RHEA:23708"/>
        <dbReference type="Rhea" id="RHEA-COMP:9602"/>
        <dbReference type="Rhea" id="RHEA-COMP:9603"/>
        <dbReference type="ChEBI" id="CHEBI:15378"/>
        <dbReference type="ChEBI" id="CHEBI:58405"/>
        <dbReference type="ChEBI" id="CHEBI:60033"/>
        <dbReference type="ChEBI" id="CHEBI:78435"/>
        <dbReference type="EC" id="2.4.99.28"/>
    </reaction>
</comment>
<evidence type="ECO:0000256" key="3">
    <source>
        <dbReference type="ARBA" id="ARBA00022676"/>
    </source>
</evidence>
<gene>
    <name evidence="11" type="ORF">HW566_04005</name>
</gene>
<dbReference type="CDD" id="cd06577">
    <property type="entry name" value="PASTA_pknB"/>
    <property type="match status" value="2"/>
</dbReference>
<dbReference type="GO" id="GO:0009002">
    <property type="term" value="F:serine-type D-Ala-D-Ala carboxypeptidase activity"/>
    <property type="evidence" value="ECO:0007669"/>
    <property type="project" value="UniProtKB-EC"/>
</dbReference>
<dbReference type="PANTHER" id="PTHR32282:SF33">
    <property type="entry name" value="PEPTIDOGLYCAN GLYCOSYLTRANSFERASE"/>
    <property type="match status" value="1"/>
</dbReference>
<dbReference type="Gene3D" id="3.40.710.10">
    <property type="entry name" value="DD-peptidase/beta-lactamase superfamily"/>
    <property type="match status" value="1"/>
</dbReference>
<keyword evidence="6" id="KW-0511">Multifunctional enzyme</keyword>
<dbReference type="GO" id="GO:0008955">
    <property type="term" value="F:peptidoglycan glycosyltransferase activity"/>
    <property type="evidence" value="ECO:0007669"/>
    <property type="project" value="UniProtKB-EC"/>
</dbReference>
<name>A0A7D5JXH5_9MICO</name>
<dbReference type="InterPro" id="IPR036950">
    <property type="entry name" value="PBP_transglycosylase"/>
</dbReference>
<feature type="region of interest" description="Disordered" evidence="9">
    <location>
        <begin position="809"/>
        <end position="838"/>
    </location>
</feature>
<evidence type="ECO:0000256" key="8">
    <source>
        <dbReference type="ARBA" id="ARBA00049902"/>
    </source>
</evidence>
<keyword evidence="2" id="KW-0645">Protease</keyword>
<dbReference type="GO" id="GO:0030288">
    <property type="term" value="C:outer membrane-bounded periplasmic space"/>
    <property type="evidence" value="ECO:0007669"/>
    <property type="project" value="TreeGrafter"/>
</dbReference>
<evidence type="ECO:0000256" key="7">
    <source>
        <dbReference type="ARBA" id="ARBA00034000"/>
    </source>
</evidence>
<keyword evidence="5" id="KW-0378">Hydrolase</keyword>
<keyword evidence="3" id="KW-0328">Glycosyltransferase</keyword>
<comment type="catalytic activity">
    <reaction evidence="7">
        <text>Preferential cleavage: (Ac)2-L-Lys-D-Ala-|-D-Ala. Also transpeptidation of peptidyl-alanyl moieties that are N-acyl substituents of D-alanine.</text>
        <dbReference type="EC" id="3.4.16.4"/>
    </reaction>
</comment>
<proteinExistence type="predicted"/>
<dbReference type="EMBL" id="CP058316">
    <property type="protein sequence ID" value="QLD11023.1"/>
    <property type="molecule type" value="Genomic_DNA"/>
</dbReference>
<evidence type="ECO:0000256" key="9">
    <source>
        <dbReference type="SAM" id="MobiDB-lite"/>
    </source>
</evidence>